<dbReference type="OMA" id="CIVERND"/>
<evidence type="ECO:0000256" key="5">
    <source>
        <dbReference type="ARBA" id="ARBA00037026"/>
    </source>
</evidence>
<feature type="region of interest" description="Disordered" evidence="12">
    <location>
        <begin position="449"/>
        <end position="482"/>
    </location>
</feature>
<gene>
    <name evidence="14" type="ORF">OSTLU_25207</name>
</gene>
<feature type="compositionally biased region" description="Gly residues" evidence="12">
    <location>
        <begin position="211"/>
        <end position="220"/>
    </location>
</feature>
<dbReference type="HOGENOM" id="CLU_566715_0_0_1"/>
<dbReference type="PANTHER" id="PTHR46516">
    <property type="entry name" value="TRNA-SPECIFIC ADENOSINE DEAMINASE 1"/>
    <property type="match status" value="1"/>
</dbReference>
<feature type="domain" description="A to I editase" evidence="13">
    <location>
        <begin position="65"/>
        <end position="276"/>
    </location>
</feature>
<dbReference type="eggNOG" id="KOG2777">
    <property type="taxonomic scope" value="Eukaryota"/>
</dbReference>
<evidence type="ECO:0000256" key="10">
    <source>
        <dbReference type="ARBA" id="ARBA00041760"/>
    </source>
</evidence>
<evidence type="ECO:0000256" key="9">
    <source>
        <dbReference type="ARBA" id="ARBA00040502"/>
    </source>
</evidence>
<evidence type="ECO:0000256" key="1">
    <source>
        <dbReference type="ARBA" id="ARBA00022694"/>
    </source>
</evidence>
<dbReference type="GO" id="GO:0003723">
    <property type="term" value="F:RNA binding"/>
    <property type="evidence" value="ECO:0007669"/>
    <property type="project" value="InterPro"/>
</dbReference>
<dbReference type="GO" id="GO:0046872">
    <property type="term" value="F:metal ion binding"/>
    <property type="evidence" value="ECO:0007669"/>
    <property type="project" value="UniProtKB-KW"/>
</dbReference>
<proteinExistence type="inferred from homology"/>
<organism evidence="14 15">
    <name type="scientific">Ostreococcus lucimarinus (strain CCE9901)</name>
    <dbReference type="NCBI Taxonomy" id="436017"/>
    <lineage>
        <taxon>Eukaryota</taxon>
        <taxon>Viridiplantae</taxon>
        <taxon>Chlorophyta</taxon>
        <taxon>Mamiellophyceae</taxon>
        <taxon>Mamiellales</taxon>
        <taxon>Bathycoccaceae</taxon>
        <taxon>Ostreococcus</taxon>
    </lineage>
</organism>
<evidence type="ECO:0000256" key="2">
    <source>
        <dbReference type="ARBA" id="ARBA00022723"/>
    </source>
</evidence>
<protein>
    <recommendedName>
        <fullName evidence="9">tRNA-specific adenosine deaminase 1</fullName>
        <ecNumber evidence="8">3.5.4.34</ecNumber>
    </recommendedName>
    <alternativeName>
        <fullName evidence="10">tRNA-specific adenosine-37 deaminase</fullName>
    </alternativeName>
</protein>
<keyword evidence="2" id="KW-0479">Metal-binding</keyword>
<evidence type="ECO:0000256" key="3">
    <source>
        <dbReference type="ARBA" id="ARBA00022801"/>
    </source>
</evidence>
<dbReference type="RefSeq" id="XP_001420424.1">
    <property type="nucleotide sequence ID" value="XM_001420387.1"/>
</dbReference>
<dbReference type="GO" id="GO:0043829">
    <property type="term" value="F:tRNA-specific adenosine-37 deaminase activity"/>
    <property type="evidence" value="ECO:0007669"/>
    <property type="project" value="UniProtKB-EC"/>
</dbReference>
<sequence>MRAHAVDDVDDVERVAAVVRACALATYDARGREKTSKDAYTTLCAFCIVERNDAASARGTCYVAAFATGTKCVPMANRARDGGAIGDCHAEVLARRALTRWLQREYAEARDGRASVFEVTRERGAGCDEETAWDEILGAGNRVRMRAGVEVHAYCSQSPCGDASVFELPSEARRSDGGAEASTATVKRAKTTGGAGGGAGVTGAKILTDMNGGGGGGGGADPERDRPTQEVGAVRWKPGRGAPSFCLSCSDKMCRWQMHGLQGTLMRLVAREAIKPRSICVSIPNVREERAEETKRVVALALKRAIVKRARLDDSQSDDRVEPRCVAVDAPSDDLSSYRAVVDGDRVASPTCVTYVAPSRSTFEFNDAVGAVDIASGRVERLLGAIGFLHGYGKKCRASGAASSALCARELCASFDADVLSRLPPRARRAMENKPYAAIKREFRAFRSRDFGIPSSPPLPGKDKSDHESFVPFPRRVRSAAS</sequence>
<dbReference type="KEGG" id="olu:OSTLU_25207"/>
<keyword evidence="3" id="KW-0378">Hydrolase</keyword>
<comment type="catalytic activity">
    <reaction evidence="11">
        <text>adenosine(37) in tRNA(Ala) + H2O + H(+) = inosine(37) in tRNA(Ala) + NH4(+)</text>
        <dbReference type="Rhea" id="RHEA:50968"/>
        <dbReference type="Rhea" id="RHEA-COMP:12855"/>
        <dbReference type="Rhea" id="RHEA-COMP:12856"/>
        <dbReference type="ChEBI" id="CHEBI:15377"/>
        <dbReference type="ChEBI" id="CHEBI:15378"/>
        <dbReference type="ChEBI" id="CHEBI:28938"/>
        <dbReference type="ChEBI" id="CHEBI:74411"/>
        <dbReference type="ChEBI" id="CHEBI:82852"/>
        <dbReference type="EC" id="3.5.4.34"/>
    </reaction>
</comment>
<name>A4S4E7_OSTLU</name>
<keyword evidence="4" id="KW-0862">Zinc</keyword>
<dbReference type="EC" id="3.5.4.34" evidence="8"/>
<comment type="cofactor">
    <cofactor evidence="5">
        <name>1D-myo-inositol hexakisphosphate</name>
        <dbReference type="ChEBI" id="CHEBI:58130"/>
    </cofactor>
</comment>
<dbReference type="EMBL" id="CP000591">
    <property type="protein sequence ID" value="ABO98717.1"/>
    <property type="molecule type" value="Genomic_DNA"/>
</dbReference>
<dbReference type="Pfam" id="PF02137">
    <property type="entry name" value="A_deamin"/>
    <property type="match status" value="1"/>
</dbReference>
<evidence type="ECO:0000256" key="7">
    <source>
        <dbReference type="ARBA" id="ARBA00038326"/>
    </source>
</evidence>
<dbReference type="PROSITE" id="PS50141">
    <property type="entry name" value="A_DEAMIN_EDITASE"/>
    <property type="match status" value="1"/>
</dbReference>
<dbReference type="AlphaFoldDB" id="A4S4E7"/>
<keyword evidence="1" id="KW-0819">tRNA processing</keyword>
<evidence type="ECO:0000313" key="15">
    <source>
        <dbReference type="Proteomes" id="UP000001568"/>
    </source>
</evidence>
<evidence type="ECO:0000256" key="8">
    <source>
        <dbReference type="ARBA" id="ARBA00038940"/>
    </source>
</evidence>
<evidence type="ECO:0000313" key="14">
    <source>
        <dbReference type="EMBL" id="ABO98717.1"/>
    </source>
</evidence>
<evidence type="ECO:0000256" key="11">
    <source>
        <dbReference type="ARBA" id="ARBA00047635"/>
    </source>
</evidence>
<dbReference type="PANTHER" id="PTHR46516:SF1">
    <property type="entry name" value="TRNA-SPECIFIC ADENOSINE DEAMINASE 1"/>
    <property type="match status" value="1"/>
</dbReference>
<accession>A4S4E7</accession>
<keyword evidence="15" id="KW-1185">Reference proteome</keyword>
<comment type="function">
    <text evidence="6">Specifically deaminates adenosine-37 to inosine in tRNA-Ala.</text>
</comment>
<evidence type="ECO:0000256" key="4">
    <source>
        <dbReference type="ARBA" id="ARBA00022833"/>
    </source>
</evidence>
<reference evidence="14 15" key="1">
    <citation type="journal article" date="2007" name="Proc. Natl. Acad. Sci. U.S.A.">
        <title>The tiny eukaryote Ostreococcus provides genomic insights into the paradox of plankton speciation.</title>
        <authorList>
            <person name="Palenik B."/>
            <person name="Grimwood J."/>
            <person name="Aerts A."/>
            <person name="Rouze P."/>
            <person name="Salamov A."/>
            <person name="Putnam N."/>
            <person name="Dupont C."/>
            <person name="Jorgensen R."/>
            <person name="Derelle E."/>
            <person name="Rombauts S."/>
            <person name="Zhou K."/>
            <person name="Otillar R."/>
            <person name="Merchant S.S."/>
            <person name="Podell S."/>
            <person name="Gaasterland T."/>
            <person name="Napoli C."/>
            <person name="Gendler K."/>
            <person name="Manuell A."/>
            <person name="Tai V."/>
            <person name="Vallon O."/>
            <person name="Piganeau G."/>
            <person name="Jancek S."/>
            <person name="Heijde M."/>
            <person name="Jabbari K."/>
            <person name="Bowler C."/>
            <person name="Lohr M."/>
            <person name="Robbens S."/>
            <person name="Werner G."/>
            <person name="Dubchak I."/>
            <person name="Pazour G.J."/>
            <person name="Ren Q."/>
            <person name="Paulsen I."/>
            <person name="Delwiche C."/>
            <person name="Schmutz J."/>
            <person name="Rokhsar D."/>
            <person name="Van de Peer Y."/>
            <person name="Moreau H."/>
            <person name="Grigoriev I.V."/>
        </authorList>
    </citation>
    <scope>NUCLEOTIDE SEQUENCE [LARGE SCALE GENOMIC DNA]</scope>
    <source>
        <strain evidence="14 15">CCE9901</strain>
    </source>
</reference>
<comment type="similarity">
    <text evidence="7">Belongs to the ADAT1 family.</text>
</comment>
<evidence type="ECO:0000256" key="12">
    <source>
        <dbReference type="SAM" id="MobiDB-lite"/>
    </source>
</evidence>
<dbReference type="SMART" id="SM00552">
    <property type="entry name" value="ADEAMc"/>
    <property type="match status" value="1"/>
</dbReference>
<dbReference type="Proteomes" id="UP000001568">
    <property type="component" value="Chromosome 11"/>
</dbReference>
<dbReference type="GO" id="GO:0008033">
    <property type="term" value="P:tRNA processing"/>
    <property type="evidence" value="ECO:0007669"/>
    <property type="project" value="UniProtKB-KW"/>
</dbReference>
<evidence type="ECO:0000259" key="13">
    <source>
        <dbReference type="PROSITE" id="PS50141"/>
    </source>
</evidence>
<dbReference type="GeneID" id="5004454"/>
<dbReference type="Gramene" id="ABO98717">
    <property type="protein sequence ID" value="ABO98717"/>
    <property type="gene ID" value="OSTLU_25207"/>
</dbReference>
<dbReference type="InterPro" id="IPR002466">
    <property type="entry name" value="A_deamin"/>
</dbReference>
<evidence type="ECO:0000256" key="6">
    <source>
        <dbReference type="ARBA" id="ARBA00037784"/>
    </source>
</evidence>
<dbReference type="OrthoDB" id="10268011at2759"/>
<feature type="region of interest" description="Disordered" evidence="12">
    <location>
        <begin position="171"/>
        <end position="236"/>
    </location>
</feature>